<dbReference type="Proteomes" id="UP000683925">
    <property type="component" value="Unassembled WGS sequence"/>
</dbReference>
<dbReference type="InterPro" id="IPR018488">
    <property type="entry name" value="cNMP-bd_CS"/>
</dbReference>
<dbReference type="GO" id="GO:0004862">
    <property type="term" value="F:cAMP-dependent protein kinase inhibitor activity"/>
    <property type="evidence" value="ECO:0007669"/>
    <property type="project" value="TreeGrafter"/>
</dbReference>
<dbReference type="GO" id="GO:0005829">
    <property type="term" value="C:cytosol"/>
    <property type="evidence" value="ECO:0007669"/>
    <property type="project" value="TreeGrafter"/>
</dbReference>
<evidence type="ECO:0000313" key="3">
    <source>
        <dbReference type="EMBL" id="CAD8164956.1"/>
    </source>
</evidence>
<sequence length="627" mass="74859">MRINNLQGNQIIQILDQKLIYSNDLKIKLCPIIFQKNQAKNRIMLIQCFIVINHMSYKESFQEILSNWNSLIDNINWKILKHRLDLIYRGYLRLINIKESINYQYLNFCKQFLFIQYMKPIFDETHEKELQKYRQKFGTMQFHDGLQTERKEFFNNYLDQEPKTCNQSPTQSRLEKNKFSLSLSNLQTQRSLAQSSARKSQHDRRRLVNRQSEQVITTSNNVNYEFSFPKWISERNDFQKWKSHSDFDINLKIVSICRMETFKRDAAQKQIVALYLQKLSLFKLMPLMLLQELAGRLTYKEIKSEQDLTLCKVGDIGNCMYIIFQGTVKVMIKDMCVKEFHDNEHLGRQALETDAPRNATLICTQNSHILILSRWDYQQCLNNLFKIERPKWVNFINQIHFFKNFQPHKIQRLCEDLKGKFMSAKDCLYKVGDPIDNFYIVKNGVLVKKVVVNLEKSNRWPVKTKVWLQNTVATRQEITIKYEAQSLLGYYEIVTQETLGLKSRTEEINAFDDCFLLYIPRAKFQDIFDVDDQKRFRELFLKLYPTSFDQLMEMVKQQDEKKKLEFKTIKDALIEGLQNVDQLQLQKKTKKYKGILQNARNRLKQYQQTKGIIQTEIRQKVMKSIYE</sequence>
<feature type="domain" description="Cyclic nucleotide-binding" evidence="2">
    <location>
        <begin position="281"/>
        <end position="398"/>
    </location>
</feature>
<evidence type="ECO:0000256" key="1">
    <source>
        <dbReference type="SAM" id="Coils"/>
    </source>
</evidence>
<name>A0A8S1UR64_PAROT</name>
<dbReference type="FunFam" id="2.60.120.10:FF:000543">
    <property type="entry name" value="Uncharacterized protein"/>
    <property type="match status" value="1"/>
</dbReference>
<comment type="caution">
    <text evidence="3">The sequence shown here is derived from an EMBL/GenBank/DDBJ whole genome shotgun (WGS) entry which is preliminary data.</text>
</comment>
<dbReference type="Pfam" id="PF00027">
    <property type="entry name" value="cNMP_binding"/>
    <property type="match status" value="1"/>
</dbReference>
<dbReference type="EMBL" id="CAJJDP010000046">
    <property type="protein sequence ID" value="CAD8164956.1"/>
    <property type="molecule type" value="Genomic_DNA"/>
</dbReference>
<accession>A0A8S1UR64</accession>
<feature type="coiled-coil region" evidence="1">
    <location>
        <begin position="589"/>
        <end position="616"/>
    </location>
</feature>
<dbReference type="OMA" id="ICTQNSH"/>
<dbReference type="AlphaFoldDB" id="A0A8S1UR64"/>
<evidence type="ECO:0000313" key="4">
    <source>
        <dbReference type="Proteomes" id="UP000683925"/>
    </source>
</evidence>
<keyword evidence="4" id="KW-1185">Reference proteome</keyword>
<evidence type="ECO:0000259" key="2">
    <source>
        <dbReference type="PROSITE" id="PS50042"/>
    </source>
</evidence>
<dbReference type="FunFam" id="2.60.120.10:FF:000321">
    <property type="entry name" value="Uncharacterized protein"/>
    <property type="match status" value="1"/>
</dbReference>
<reference evidence="3" key="1">
    <citation type="submission" date="2021-01" db="EMBL/GenBank/DDBJ databases">
        <authorList>
            <consortium name="Genoscope - CEA"/>
            <person name="William W."/>
        </authorList>
    </citation>
    <scope>NUCLEOTIDE SEQUENCE</scope>
</reference>
<dbReference type="CDD" id="cd00038">
    <property type="entry name" value="CAP_ED"/>
    <property type="match status" value="1"/>
</dbReference>
<dbReference type="PANTHER" id="PTHR11635">
    <property type="entry name" value="CAMP-DEPENDENT PROTEIN KINASE REGULATORY CHAIN"/>
    <property type="match status" value="1"/>
</dbReference>
<dbReference type="GO" id="GO:0034236">
    <property type="term" value="F:protein kinase A catalytic subunit binding"/>
    <property type="evidence" value="ECO:0007669"/>
    <property type="project" value="TreeGrafter"/>
</dbReference>
<protein>
    <recommendedName>
        <fullName evidence="2">Cyclic nucleotide-binding domain-containing protein</fullName>
    </recommendedName>
</protein>
<dbReference type="PANTHER" id="PTHR11635:SF152">
    <property type="entry name" value="CAMP-DEPENDENT PROTEIN KINASE TYPE I REGULATORY SUBUNIT-RELATED"/>
    <property type="match status" value="1"/>
</dbReference>
<gene>
    <name evidence="3" type="ORF">POCTA_138.1.T0460016</name>
</gene>
<feature type="domain" description="Cyclic nucleotide-binding" evidence="2">
    <location>
        <begin position="401"/>
        <end position="528"/>
    </location>
</feature>
<dbReference type="InterPro" id="IPR050503">
    <property type="entry name" value="cAMP-dep_PK_reg_su-like"/>
</dbReference>
<dbReference type="PROSITE" id="PS00888">
    <property type="entry name" value="CNMP_BINDING_1"/>
    <property type="match status" value="1"/>
</dbReference>
<dbReference type="OrthoDB" id="2021138at2759"/>
<dbReference type="PROSITE" id="PS50042">
    <property type="entry name" value="CNMP_BINDING_3"/>
    <property type="match status" value="2"/>
</dbReference>
<proteinExistence type="predicted"/>
<dbReference type="InterPro" id="IPR000595">
    <property type="entry name" value="cNMP-bd_dom"/>
</dbReference>
<dbReference type="GO" id="GO:0030552">
    <property type="term" value="F:cAMP binding"/>
    <property type="evidence" value="ECO:0007669"/>
    <property type="project" value="TreeGrafter"/>
</dbReference>
<organism evidence="3 4">
    <name type="scientific">Paramecium octaurelia</name>
    <dbReference type="NCBI Taxonomy" id="43137"/>
    <lineage>
        <taxon>Eukaryota</taxon>
        <taxon>Sar</taxon>
        <taxon>Alveolata</taxon>
        <taxon>Ciliophora</taxon>
        <taxon>Intramacronucleata</taxon>
        <taxon>Oligohymenophorea</taxon>
        <taxon>Peniculida</taxon>
        <taxon>Parameciidae</taxon>
        <taxon>Paramecium</taxon>
    </lineage>
</organism>
<dbReference type="GO" id="GO:0005952">
    <property type="term" value="C:cAMP-dependent protein kinase complex"/>
    <property type="evidence" value="ECO:0007669"/>
    <property type="project" value="InterPro"/>
</dbReference>
<keyword evidence="1" id="KW-0175">Coiled coil</keyword>